<evidence type="ECO:0000313" key="2">
    <source>
        <dbReference type="EMBL" id="KAJ8951250.1"/>
    </source>
</evidence>
<evidence type="ECO:0000313" key="3">
    <source>
        <dbReference type="Proteomes" id="UP001162156"/>
    </source>
</evidence>
<feature type="non-terminal residue" evidence="2">
    <location>
        <position position="1"/>
    </location>
</feature>
<reference evidence="2" key="1">
    <citation type="journal article" date="2023" name="Insect Mol. Biol.">
        <title>Genome sequencing provides insights into the evolution of gene families encoding plant cell wall-degrading enzymes in longhorned beetles.</title>
        <authorList>
            <person name="Shin N.R."/>
            <person name="Okamura Y."/>
            <person name="Kirsch R."/>
            <person name="Pauchet Y."/>
        </authorList>
    </citation>
    <scope>NUCLEOTIDE SEQUENCE</scope>
    <source>
        <strain evidence="2">RBIC_L_NR</strain>
    </source>
</reference>
<comment type="caution">
    <text evidence="2">The sequence shown here is derived from an EMBL/GenBank/DDBJ whole genome shotgun (WGS) entry which is preliminary data.</text>
</comment>
<evidence type="ECO:0000256" key="1">
    <source>
        <dbReference type="SAM" id="MobiDB-lite"/>
    </source>
</evidence>
<accession>A0AAV8YJ06</accession>
<dbReference type="EMBL" id="JANEYF010002125">
    <property type="protein sequence ID" value="KAJ8951250.1"/>
    <property type="molecule type" value="Genomic_DNA"/>
</dbReference>
<gene>
    <name evidence="2" type="ORF">NQ314_007693</name>
</gene>
<organism evidence="2 3">
    <name type="scientific">Rhamnusium bicolor</name>
    <dbReference type="NCBI Taxonomy" id="1586634"/>
    <lineage>
        <taxon>Eukaryota</taxon>
        <taxon>Metazoa</taxon>
        <taxon>Ecdysozoa</taxon>
        <taxon>Arthropoda</taxon>
        <taxon>Hexapoda</taxon>
        <taxon>Insecta</taxon>
        <taxon>Pterygota</taxon>
        <taxon>Neoptera</taxon>
        <taxon>Endopterygota</taxon>
        <taxon>Coleoptera</taxon>
        <taxon>Polyphaga</taxon>
        <taxon>Cucujiformia</taxon>
        <taxon>Chrysomeloidea</taxon>
        <taxon>Cerambycidae</taxon>
        <taxon>Lepturinae</taxon>
        <taxon>Rhagiini</taxon>
        <taxon>Rhamnusium</taxon>
    </lineage>
</organism>
<proteinExistence type="predicted"/>
<evidence type="ECO:0008006" key="4">
    <source>
        <dbReference type="Google" id="ProtNLM"/>
    </source>
</evidence>
<name>A0AAV8YJ06_9CUCU</name>
<dbReference type="Gene3D" id="6.10.250.3250">
    <property type="match status" value="1"/>
</dbReference>
<sequence>FCHVGRLSHEVGWKYQSVVRTLESKRKVKAVLSIRKRDKLKKLTKAASEKGPAKEAECRPENGGLATDELKGRREGANAGLLYGRQIFEGACRSRLQAILLPVKGNLQKDYAQ</sequence>
<dbReference type="AlphaFoldDB" id="A0AAV8YJ06"/>
<feature type="region of interest" description="Disordered" evidence="1">
    <location>
        <begin position="43"/>
        <end position="70"/>
    </location>
</feature>
<protein>
    <recommendedName>
        <fullName evidence="4">60S ribosomal protein L13a</fullName>
    </recommendedName>
</protein>
<feature type="compositionally biased region" description="Basic and acidic residues" evidence="1">
    <location>
        <begin position="47"/>
        <end position="60"/>
    </location>
</feature>
<keyword evidence="3" id="KW-1185">Reference proteome</keyword>
<dbReference type="Proteomes" id="UP001162156">
    <property type="component" value="Unassembled WGS sequence"/>
</dbReference>